<feature type="compositionally biased region" description="Basic and acidic residues" evidence="7">
    <location>
        <begin position="118"/>
        <end position="127"/>
    </location>
</feature>
<evidence type="ECO:0000256" key="2">
    <source>
        <dbReference type="ARBA" id="ARBA00022490"/>
    </source>
</evidence>
<keyword evidence="5" id="KW-0539">Nucleus</keyword>
<keyword evidence="2" id="KW-0963">Cytoplasm</keyword>
<evidence type="ECO:0000313" key="8">
    <source>
        <dbReference type="EMBL" id="KYP57091.1"/>
    </source>
</evidence>
<feature type="region of interest" description="Disordered" evidence="7">
    <location>
        <begin position="87"/>
        <end position="127"/>
    </location>
</feature>
<dbReference type="Gramene" id="C.cajan_03271.t">
    <property type="protein sequence ID" value="C.cajan_03271.t.cds1"/>
    <property type="gene ID" value="C.cajan_03271"/>
</dbReference>
<protein>
    <submittedName>
        <fullName evidence="8">Uncharacterized protein</fullName>
    </submittedName>
</protein>
<sequence length="127" mass="14304">MDISGASQYSSASESGWTHYLDQSSLSENYFQKRGGVVEYEEKGAKMEDSEEDLSMVSDASSGPPHYDNQCYCENWYPYLSFTNKEHQKKKKAKENGRSKQSSPLDDTASSPVFNCPKDSHKVNVNI</sequence>
<dbReference type="GO" id="GO:0005737">
    <property type="term" value="C:cytoplasm"/>
    <property type="evidence" value="ECO:0007669"/>
    <property type="project" value="UniProtKB-SubCell"/>
</dbReference>
<dbReference type="EMBL" id="CM003613">
    <property type="protein sequence ID" value="KYP57091.1"/>
    <property type="molecule type" value="Genomic_DNA"/>
</dbReference>
<reference evidence="8 9" key="1">
    <citation type="journal article" date="2012" name="Nat. Biotechnol.">
        <title>Draft genome sequence of pigeonpea (Cajanus cajan), an orphan legume crop of resource-poor farmers.</title>
        <authorList>
            <person name="Varshney R.K."/>
            <person name="Chen W."/>
            <person name="Li Y."/>
            <person name="Bharti A.K."/>
            <person name="Saxena R.K."/>
            <person name="Schlueter J.A."/>
            <person name="Donoghue M.T."/>
            <person name="Azam S."/>
            <person name="Fan G."/>
            <person name="Whaley A.M."/>
            <person name="Farmer A.D."/>
            <person name="Sheridan J."/>
            <person name="Iwata A."/>
            <person name="Tuteja R."/>
            <person name="Penmetsa R.V."/>
            <person name="Wu W."/>
            <person name="Upadhyaya H.D."/>
            <person name="Yang S.P."/>
            <person name="Shah T."/>
            <person name="Saxena K.B."/>
            <person name="Michael T."/>
            <person name="McCombie W.R."/>
            <person name="Yang B."/>
            <person name="Zhang G."/>
            <person name="Yang H."/>
            <person name="Wang J."/>
            <person name="Spillane C."/>
            <person name="Cook D.R."/>
            <person name="May G.D."/>
            <person name="Xu X."/>
            <person name="Jackson S.A."/>
        </authorList>
    </citation>
    <scope>NUCLEOTIDE SEQUENCE [LARGE SCALE GENOMIC DNA]</scope>
    <source>
        <strain evidence="9">cv. Asha</strain>
    </source>
</reference>
<evidence type="ECO:0000256" key="5">
    <source>
        <dbReference type="ARBA" id="ARBA00023242"/>
    </source>
</evidence>
<dbReference type="AlphaFoldDB" id="A0A151SQR8"/>
<comment type="similarity">
    <text evidence="6">Belongs to the SOFL plant protein family.</text>
</comment>
<dbReference type="GO" id="GO:0009736">
    <property type="term" value="P:cytokinin-activated signaling pathway"/>
    <property type="evidence" value="ECO:0007669"/>
    <property type="project" value="UniProtKB-KW"/>
</dbReference>
<dbReference type="GO" id="GO:0009691">
    <property type="term" value="P:cytokinin biosynthetic process"/>
    <property type="evidence" value="ECO:0007669"/>
    <property type="project" value="UniProtKB-KW"/>
</dbReference>
<feature type="compositionally biased region" description="Polar residues" evidence="7">
    <location>
        <begin position="99"/>
        <end position="113"/>
    </location>
</feature>
<evidence type="ECO:0000313" key="9">
    <source>
        <dbReference type="Proteomes" id="UP000075243"/>
    </source>
</evidence>
<name>A0A151SQR8_CAJCA</name>
<proteinExistence type="inferred from homology"/>
<keyword evidence="3" id="KW-0203">Cytokinin biosynthesis</keyword>
<dbReference type="PANTHER" id="PTHR33347:SF38">
    <property type="match status" value="1"/>
</dbReference>
<accession>A0A151SQR8</accession>
<dbReference type="Proteomes" id="UP000075243">
    <property type="component" value="Chromosome 11"/>
</dbReference>
<evidence type="ECO:0000256" key="3">
    <source>
        <dbReference type="ARBA" id="ARBA00022712"/>
    </source>
</evidence>
<evidence type="ECO:0000256" key="7">
    <source>
        <dbReference type="SAM" id="MobiDB-lite"/>
    </source>
</evidence>
<dbReference type="InterPro" id="IPR044670">
    <property type="entry name" value="SOFL"/>
</dbReference>
<evidence type="ECO:0000256" key="4">
    <source>
        <dbReference type="ARBA" id="ARBA00022864"/>
    </source>
</evidence>
<dbReference type="PANTHER" id="PTHR33347">
    <property type="entry name" value="OSJNBA0091C07.3 PROTEIN"/>
    <property type="match status" value="1"/>
</dbReference>
<gene>
    <name evidence="8" type="ORF">KK1_003346</name>
</gene>
<comment type="subcellular location">
    <subcellularLocation>
        <location evidence="1">Cytoplasm</location>
    </subcellularLocation>
</comment>
<keyword evidence="9" id="KW-1185">Reference proteome</keyword>
<keyword evidence="4" id="KW-0932">Cytokinin signaling pathway</keyword>
<evidence type="ECO:0000256" key="6">
    <source>
        <dbReference type="ARBA" id="ARBA00024199"/>
    </source>
</evidence>
<organism evidence="8 9">
    <name type="scientific">Cajanus cajan</name>
    <name type="common">Pigeon pea</name>
    <name type="synonym">Cajanus indicus</name>
    <dbReference type="NCBI Taxonomy" id="3821"/>
    <lineage>
        <taxon>Eukaryota</taxon>
        <taxon>Viridiplantae</taxon>
        <taxon>Streptophyta</taxon>
        <taxon>Embryophyta</taxon>
        <taxon>Tracheophyta</taxon>
        <taxon>Spermatophyta</taxon>
        <taxon>Magnoliopsida</taxon>
        <taxon>eudicotyledons</taxon>
        <taxon>Gunneridae</taxon>
        <taxon>Pentapetalae</taxon>
        <taxon>rosids</taxon>
        <taxon>fabids</taxon>
        <taxon>Fabales</taxon>
        <taxon>Fabaceae</taxon>
        <taxon>Papilionoideae</taxon>
        <taxon>50 kb inversion clade</taxon>
        <taxon>NPAAA clade</taxon>
        <taxon>indigoferoid/millettioid clade</taxon>
        <taxon>Phaseoleae</taxon>
        <taxon>Cajanus</taxon>
    </lineage>
</organism>
<dbReference type="OMA" id="DYCFDEN"/>
<feature type="region of interest" description="Disordered" evidence="7">
    <location>
        <begin position="42"/>
        <end position="64"/>
    </location>
</feature>
<dbReference type="STRING" id="3821.A0A151SQR8"/>
<evidence type="ECO:0000256" key="1">
    <source>
        <dbReference type="ARBA" id="ARBA00004496"/>
    </source>
</evidence>